<dbReference type="EMBL" id="DS995704">
    <property type="protein sequence ID" value="EEQ31437.1"/>
    <property type="molecule type" value="Genomic_DNA"/>
</dbReference>
<organism evidence="1 2">
    <name type="scientific">Arthroderma otae (strain ATCC MYA-4605 / CBS 113480)</name>
    <name type="common">Microsporum canis</name>
    <dbReference type="NCBI Taxonomy" id="554155"/>
    <lineage>
        <taxon>Eukaryota</taxon>
        <taxon>Fungi</taxon>
        <taxon>Dikarya</taxon>
        <taxon>Ascomycota</taxon>
        <taxon>Pezizomycotina</taxon>
        <taxon>Eurotiomycetes</taxon>
        <taxon>Eurotiomycetidae</taxon>
        <taxon>Onygenales</taxon>
        <taxon>Arthrodermataceae</taxon>
        <taxon>Microsporum</taxon>
    </lineage>
</organism>
<reference evidence="2" key="1">
    <citation type="journal article" date="2012" name="MBio">
        <title>Comparative genome analysis of Trichophyton rubrum and related dermatophytes reveals candidate genes involved in infection.</title>
        <authorList>
            <person name="Martinez D.A."/>
            <person name="Oliver B.G."/>
            <person name="Graeser Y."/>
            <person name="Goldberg J.M."/>
            <person name="Li W."/>
            <person name="Martinez-Rossi N.M."/>
            <person name="Monod M."/>
            <person name="Shelest E."/>
            <person name="Barton R.C."/>
            <person name="Birch E."/>
            <person name="Brakhage A.A."/>
            <person name="Chen Z."/>
            <person name="Gurr S.J."/>
            <person name="Heiman D."/>
            <person name="Heitman J."/>
            <person name="Kosti I."/>
            <person name="Rossi A."/>
            <person name="Saif S."/>
            <person name="Samalova M."/>
            <person name="Saunders C.W."/>
            <person name="Shea T."/>
            <person name="Summerbell R.C."/>
            <person name="Xu J."/>
            <person name="Young S."/>
            <person name="Zeng Q."/>
            <person name="Birren B.W."/>
            <person name="Cuomo C.A."/>
            <person name="White T.C."/>
        </authorList>
    </citation>
    <scope>NUCLEOTIDE SEQUENCE [LARGE SCALE GENOMIC DNA]</scope>
    <source>
        <strain evidence="2">ATCC MYA-4605 / CBS 113480</strain>
    </source>
</reference>
<proteinExistence type="predicted"/>
<dbReference type="GeneID" id="9224589"/>
<evidence type="ECO:0000313" key="2">
    <source>
        <dbReference type="Proteomes" id="UP000002035"/>
    </source>
</evidence>
<dbReference type="VEuPathDB" id="FungiDB:MCYG_04256"/>
<protein>
    <submittedName>
        <fullName evidence="1">Uncharacterized protein</fullName>
    </submittedName>
</protein>
<dbReference type="RefSeq" id="XP_002846519.1">
    <property type="nucleotide sequence ID" value="XM_002846473.1"/>
</dbReference>
<evidence type="ECO:0000313" key="1">
    <source>
        <dbReference type="EMBL" id="EEQ31437.1"/>
    </source>
</evidence>
<accession>C5FPC1</accession>
<gene>
    <name evidence="1" type="ORF">MCYG_04256</name>
</gene>
<dbReference type="Proteomes" id="UP000002035">
    <property type="component" value="Unassembled WGS sequence"/>
</dbReference>
<sequence length="183" mass="21164">MKRMRGRINEHMRFRSREFAFGESNSTWIEEVKAFTLWDTLCSGDIQAVTICRHKTTPYLTPELRPLYKYIILTEGRRIQSPFPVRAVDETSTSVSLFCLLIPGTNPGRVHAQENAIHSQHLCNDRRCYTKDFFSDKRTKIKTVLKDSGFLSFHAIYKPVQTLMQGTEPAWALAKQHFHLAST</sequence>
<dbReference type="HOGENOM" id="CLU_1474830_0_0_1"/>
<name>C5FPC1_ARTOC</name>
<dbReference type="AlphaFoldDB" id="C5FPC1"/>
<keyword evidence="2" id="KW-1185">Reference proteome</keyword>